<dbReference type="RefSeq" id="WP_192461121.1">
    <property type="nucleotide sequence ID" value="NZ_JACYFJ010000001.1"/>
</dbReference>
<dbReference type="EMBL" id="JBHSAW010000004">
    <property type="protein sequence ID" value="MFC4095164.1"/>
    <property type="molecule type" value="Genomic_DNA"/>
</dbReference>
<sequence length="247" mass="28146">MRNTNRNSLVYILLGLVLVSCSTDMDNGESNLQESLNGDSVVLDNVIACAASNENDDMVSVFFYPRAGATNFRYFETENATADKNDFSNYYELHLAVADVFNRYLAKFEVAFMEEKWVVVTFDEAGKTHVSNPIRIKHETKPTEYLPENIRIESEMPQMPQFTWGDGAYTDSAIYFQVISNADRDFISGTYTYEKLFQFYELENVVLNIAKGTPSALKENSSYNFTLLAVSEDNWVNQFSEVSFIVN</sequence>
<dbReference type="Proteomes" id="UP001595814">
    <property type="component" value="Unassembled WGS sequence"/>
</dbReference>
<evidence type="ECO:0000313" key="1">
    <source>
        <dbReference type="EMBL" id="MFC4095164.1"/>
    </source>
</evidence>
<comment type="caution">
    <text evidence="1">The sequence shown here is derived from an EMBL/GenBank/DDBJ whole genome shotgun (WGS) entry which is preliminary data.</text>
</comment>
<proteinExistence type="predicted"/>
<evidence type="ECO:0000313" key="2">
    <source>
        <dbReference type="Proteomes" id="UP001595814"/>
    </source>
</evidence>
<organism evidence="1 2">
    <name type="scientific">Euzebyella saccharophila</name>
    <dbReference type="NCBI Taxonomy" id="679664"/>
    <lineage>
        <taxon>Bacteria</taxon>
        <taxon>Pseudomonadati</taxon>
        <taxon>Bacteroidota</taxon>
        <taxon>Flavobacteriia</taxon>
        <taxon>Flavobacteriales</taxon>
        <taxon>Flavobacteriaceae</taxon>
        <taxon>Euzebyella</taxon>
    </lineage>
</organism>
<dbReference type="PROSITE" id="PS51257">
    <property type="entry name" value="PROKAR_LIPOPROTEIN"/>
    <property type="match status" value="1"/>
</dbReference>
<accession>A0ABV8JQY9</accession>
<gene>
    <name evidence="1" type="ORF">ACFOUT_04720</name>
</gene>
<keyword evidence="2" id="KW-1185">Reference proteome</keyword>
<protein>
    <recommendedName>
        <fullName evidence="3">Fibronectin type-III domain-containing protein</fullName>
    </recommendedName>
</protein>
<evidence type="ECO:0008006" key="3">
    <source>
        <dbReference type="Google" id="ProtNLM"/>
    </source>
</evidence>
<reference evidence="2" key="1">
    <citation type="journal article" date="2019" name="Int. J. Syst. Evol. Microbiol.">
        <title>The Global Catalogue of Microorganisms (GCM) 10K type strain sequencing project: providing services to taxonomists for standard genome sequencing and annotation.</title>
        <authorList>
            <consortium name="The Broad Institute Genomics Platform"/>
            <consortium name="The Broad Institute Genome Sequencing Center for Infectious Disease"/>
            <person name="Wu L."/>
            <person name="Ma J."/>
        </authorList>
    </citation>
    <scope>NUCLEOTIDE SEQUENCE [LARGE SCALE GENOMIC DNA]</scope>
    <source>
        <strain evidence="2">CECT 7477</strain>
    </source>
</reference>
<name>A0ABV8JQY9_9FLAO</name>